<reference evidence="12 13" key="1">
    <citation type="journal article" date="2017" name="Mol. Ecol.">
        <title>Comparative and population genomic landscape of Phellinus noxius: A hypervariable fungus causing root rot in trees.</title>
        <authorList>
            <person name="Chung C.L."/>
            <person name="Lee T.J."/>
            <person name="Akiba M."/>
            <person name="Lee H.H."/>
            <person name="Kuo T.H."/>
            <person name="Liu D."/>
            <person name="Ke H.M."/>
            <person name="Yokoi T."/>
            <person name="Roa M.B."/>
            <person name="Lu M.J."/>
            <person name="Chang Y.Y."/>
            <person name="Ann P.J."/>
            <person name="Tsai J.N."/>
            <person name="Chen C.Y."/>
            <person name="Tzean S.S."/>
            <person name="Ota Y."/>
            <person name="Hattori T."/>
            <person name="Sahashi N."/>
            <person name="Liou R.F."/>
            <person name="Kikuchi T."/>
            <person name="Tsai I.J."/>
        </authorList>
    </citation>
    <scope>NUCLEOTIDE SEQUENCE [LARGE SCALE GENOMIC DNA]</scope>
    <source>
        <strain evidence="12 13">FFPRI411160</strain>
    </source>
</reference>
<evidence type="ECO:0000256" key="2">
    <source>
        <dbReference type="ARBA" id="ARBA00022475"/>
    </source>
</evidence>
<dbReference type="GO" id="GO:0042158">
    <property type="term" value="P:lipoprotein biosynthetic process"/>
    <property type="evidence" value="ECO:0007669"/>
    <property type="project" value="InterPro"/>
</dbReference>
<evidence type="ECO:0000256" key="4">
    <source>
        <dbReference type="ARBA" id="ARBA00022692"/>
    </source>
</evidence>
<dbReference type="InParanoid" id="A0A286USC8"/>
<evidence type="ECO:0000256" key="7">
    <source>
        <dbReference type="ARBA" id="ARBA00023315"/>
    </source>
</evidence>
<proteinExistence type="predicted"/>
<dbReference type="InterPro" id="IPR004563">
    <property type="entry name" value="Apolipo_AcylTrfase"/>
</dbReference>
<dbReference type="Proteomes" id="UP000217199">
    <property type="component" value="Unassembled WGS sequence"/>
</dbReference>
<feature type="region of interest" description="Disordered" evidence="8">
    <location>
        <begin position="549"/>
        <end position="611"/>
    </location>
</feature>
<organism evidence="12 13">
    <name type="scientific">Pyrrhoderma noxium</name>
    <dbReference type="NCBI Taxonomy" id="2282107"/>
    <lineage>
        <taxon>Eukaryota</taxon>
        <taxon>Fungi</taxon>
        <taxon>Dikarya</taxon>
        <taxon>Basidiomycota</taxon>
        <taxon>Agaricomycotina</taxon>
        <taxon>Agaricomycetes</taxon>
        <taxon>Hymenochaetales</taxon>
        <taxon>Hymenochaetaceae</taxon>
        <taxon>Pyrrhoderma</taxon>
    </lineage>
</organism>
<keyword evidence="3" id="KW-0808">Transferase</keyword>
<keyword evidence="10" id="KW-0732">Signal</keyword>
<dbReference type="OrthoDB" id="2626014at2759"/>
<keyword evidence="13" id="KW-1185">Reference proteome</keyword>
<dbReference type="InterPro" id="IPR003010">
    <property type="entry name" value="C-N_Hydrolase"/>
</dbReference>
<dbReference type="EMBL" id="NBII01000002">
    <property type="protein sequence ID" value="PAV22481.1"/>
    <property type="molecule type" value="Genomic_DNA"/>
</dbReference>
<feature type="transmembrane region" description="Helical" evidence="9">
    <location>
        <begin position="133"/>
        <end position="151"/>
    </location>
</feature>
<keyword evidence="6 9" id="KW-0472">Membrane</keyword>
<dbReference type="SUPFAM" id="SSF56317">
    <property type="entry name" value="Carbon-nitrogen hydrolase"/>
    <property type="match status" value="1"/>
</dbReference>
<feature type="signal peptide" evidence="10">
    <location>
        <begin position="1"/>
        <end position="19"/>
    </location>
</feature>
<keyword evidence="5 9" id="KW-1133">Transmembrane helix</keyword>
<comment type="subcellular location">
    <subcellularLocation>
        <location evidence="1">Cell membrane</location>
        <topology evidence="1">Multi-pass membrane protein</topology>
    </subcellularLocation>
</comment>
<feature type="domain" description="CN hydrolase" evidence="11">
    <location>
        <begin position="164"/>
        <end position="407"/>
    </location>
</feature>
<evidence type="ECO:0000313" key="13">
    <source>
        <dbReference type="Proteomes" id="UP000217199"/>
    </source>
</evidence>
<evidence type="ECO:0000256" key="5">
    <source>
        <dbReference type="ARBA" id="ARBA00022989"/>
    </source>
</evidence>
<gene>
    <name evidence="12" type="ORF">PNOK_0243800</name>
</gene>
<dbReference type="PANTHER" id="PTHR38686:SF1">
    <property type="entry name" value="APOLIPOPROTEIN N-ACYLTRANSFERASE"/>
    <property type="match status" value="1"/>
</dbReference>
<keyword evidence="4 9" id="KW-0812">Transmembrane</keyword>
<sequence>MPVLLLFVFTCFSSSLIVASILLENVIHPGSTNQWSKFVLFPMVWSTVMLFASAFSPLGYIATWTPVLGASAYTWTRPYLGPSGIDWAVGGWASIISELVGTWIMSSEEQPILISTNEDEISTPPGRTKKSSYLLIITGFLTIATLPSYFVSSFPTPTNSEDTIPLPLACIHPYLEDTDRLPSFDEYLEETMRHTSLAKVVLWPEGAVRFESESSKQEAINKVAHNAAGSVIGVSFYERMNDTTAQSDKYRNGIMLIDRNGVQLEYFKRHLVPYVESSAMVAYKAAPGLFDYKLITKRNSRGKAIEHRTVSITASICLDFAHPKTFGSLERRPDLILAPGKTWHPNIGEAMWEQARARAEETGSAIMWCDGGSEGINGVGGYGMGTGSIVRVGPGSWDHTIGLEVESEEGRTAYAYIGPWLSVVFVWLVFGTEKVFELCIRKARGKPVPDLPPWLLNVPLNVRETYLAYKRGREQAAANQRPDEYTSLDHNHRHSPTILKCEPEVSAHSSTTDLEEPVDGERELFLRIDRYIDRDYPARVLDTTLCFTSHPPSPSSSSSFSLFSPNNRSDRELDPTANSPGSRTKGGGLLGSIRRPFSSKSPSIDNKETTSHTRMPIHTKHGETLDWEYSEEEPNFENYEWFKDAPPRQQTPSVAPASIANDYVPSQSVVEENDRFIFALKNAPNVLYTRYKQYGQLGVLGWCSEFSELIDNLKQLGFDGNMFLATREQALKTSAEILRLRLDVRMQIIIMYLSSQVARLRRFLDGDALFDDYPEADFPIEQQ</sequence>
<evidence type="ECO:0000256" key="8">
    <source>
        <dbReference type="SAM" id="MobiDB-lite"/>
    </source>
</evidence>
<protein>
    <submittedName>
        <fullName evidence="12">Apolipo n-acyltransferase</fullName>
    </submittedName>
</protein>
<feature type="transmembrane region" description="Helical" evidence="9">
    <location>
        <begin position="43"/>
        <end position="62"/>
    </location>
</feature>
<dbReference type="PROSITE" id="PS50263">
    <property type="entry name" value="CN_HYDROLASE"/>
    <property type="match status" value="1"/>
</dbReference>
<evidence type="ECO:0000256" key="3">
    <source>
        <dbReference type="ARBA" id="ARBA00022679"/>
    </source>
</evidence>
<dbReference type="AlphaFoldDB" id="A0A286USC8"/>
<name>A0A286USC8_9AGAM</name>
<evidence type="ECO:0000313" key="12">
    <source>
        <dbReference type="EMBL" id="PAV22481.1"/>
    </source>
</evidence>
<dbReference type="Gene3D" id="3.60.110.10">
    <property type="entry name" value="Carbon-nitrogen hydrolase"/>
    <property type="match status" value="1"/>
</dbReference>
<evidence type="ECO:0000256" key="1">
    <source>
        <dbReference type="ARBA" id="ARBA00004651"/>
    </source>
</evidence>
<dbReference type="STRING" id="2282107.A0A286USC8"/>
<dbReference type="InterPro" id="IPR036526">
    <property type="entry name" value="C-N_Hydrolase_sf"/>
</dbReference>
<evidence type="ECO:0000259" key="11">
    <source>
        <dbReference type="PROSITE" id="PS50263"/>
    </source>
</evidence>
<evidence type="ECO:0000256" key="9">
    <source>
        <dbReference type="SAM" id="Phobius"/>
    </source>
</evidence>
<accession>A0A286USC8</accession>
<evidence type="ECO:0000256" key="10">
    <source>
        <dbReference type="SAM" id="SignalP"/>
    </source>
</evidence>
<comment type="caution">
    <text evidence="12">The sequence shown here is derived from an EMBL/GenBank/DDBJ whole genome shotgun (WGS) entry which is preliminary data.</text>
</comment>
<evidence type="ECO:0000256" key="6">
    <source>
        <dbReference type="ARBA" id="ARBA00023136"/>
    </source>
</evidence>
<feature type="compositionally biased region" description="Low complexity" evidence="8">
    <location>
        <begin position="555"/>
        <end position="565"/>
    </location>
</feature>
<keyword evidence="7" id="KW-0012">Acyltransferase</keyword>
<dbReference type="PANTHER" id="PTHR38686">
    <property type="entry name" value="APOLIPOPROTEIN N-ACYLTRANSFERASE"/>
    <property type="match status" value="1"/>
</dbReference>
<dbReference type="GO" id="GO:0016410">
    <property type="term" value="F:N-acyltransferase activity"/>
    <property type="evidence" value="ECO:0007669"/>
    <property type="project" value="InterPro"/>
</dbReference>
<keyword evidence="2" id="KW-1003">Cell membrane</keyword>
<dbReference type="GO" id="GO:0005886">
    <property type="term" value="C:plasma membrane"/>
    <property type="evidence" value="ECO:0007669"/>
    <property type="project" value="UniProtKB-SubCell"/>
</dbReference>
<feature type="chain" id="PRO_5013669102" evidence="10">
    <location>
        <begin position="20"/>
        <end position="783"/>
    </location>
</feature>